<evidence type="ECO:0000313" key="3">
    <source>
        <dbReference type="EMBL" id="PYZ97832.1"/>
    </source>
</evidence>
<dbReference type="PANTHER" id="PTHR10587">
    <property type="entry name" value="GLYCOSYL TRANSFERASE-RELATED"/>
    <property type="match status" value="1"/>
</dbReference>
<dbReference type="CDD" id="cd10917">
    <property type="entry name" value="CE4_NodB_like_6s_7s"/>
    <property type="match status" value="1"/>
</dbReference>
<feature type="domain" description="NodB homology" evidence="2">
    <location>
        <begin position="110"/>
        <end position="290"/>
    </location>
</feature>
<dbReference type="SUPFAM" id="SSF88713">
    <property type="entry name" value="Glycoside hydrolase/deacetylase"/>
    <property type="match status" value="1"/>
</dbReference>
<dbReference type="RefSeq" id="WP_110517312.1">
    <property type="nucleotide sequence ID" value="NZ_PDOF01000001.1"/>
</dbReference>
<proteinExistence type="predicted"/>
<dbReference type="InterPro" id="IPR002509">
    <property type="entry name" value="NODB_dom"/>
</dbReference>
<sequence>MKKVIGGLALATLIAAGCGGNGDTEDTDGSQNQTDLEEIEENSENSGMTGSNEDSEMDEDEEEHDHEDEGIDDETESEDDPEGETAETEVTHYLADDHTVRPLDENSDEQVVLLTIDDVPDSHGVEMAETLAELEAGAIFFVNGHFLHSDEGKEQLQAIYDLGFEIGNHTMNHPNMSNLTEEEQYSEIVDLNDMIEEITGERPRFYRAPFGVNTDYSRELLEEKGMQWMNWTYGYDYDADYMEAEPLAEIMVETELLRNGANLLMHDRSFTSAALEDIVTGLRENGYEPLDPARIE</sequence>
<organism evidence="3 4">
    <name type="scientific">Alteribacter lacisalsi</name>
    <dbReference type="NCBI Taxonomy" id="2045244"/>
    <lineage>
        <taxon>Bacteria</taxon>
        <taxon>Bacillati</taxon>
        <taxon>Bacillota</taxon>
        <taxon>Bacilli</taxon>
        <taxon>Bacillales</taxon>
        <taxon>Bacillaceae</taxon>
        <taxon>Alteribacter</taxon>
    </lineage>
</organism>
<accession>A0A2W0HL61</accession>
<gene>
    <name evidence="3" type="ORF">CR205_04355</name>
</gene>
<reference evidence="3 4" key="1">
    <citation type="submission" date="2017-10" db="EMBL/GenBank/DDBJ databases">
        <title>Bacillus sp. nov., a halophilic bacterium isolated from a Yangshapao Lake.</title>
        <authorList>
            <person name="Wang H."/>
        </authorList>
    </citation>
    <scope>NUCLEOTIDE SEQUENCE [LARGE SCALE GENOMIC DNA]</scope>
    <source>
        <strain evidence="3 4">YSP-3</strain>
    </source>
</reference>
<dbReference type="OrthoDB" id="9806342at2"/>
<evidence type="ECO:0000256" key="1">
    <source>
        <dbReference type="SAM" id="MobiDB-lite"/>
    </source>
</evidence>
<feature type="compositionally biased region" description="Acidic residues" evidence="1">
    <location>
        <begin position="53"/>
        <end position="87"/>
    </location>
</feature>
<feature type="region of interest" description="Disordered" evidence="1">
    <location>
        <begin position="16"/>
        <end position="87"/>
    </location>
</feature>
<dbReference type="GO" id="GO:0016810">
    <property type="term" value="F:hydrolase activity, acting on carbon-nitrogen (but not peptide) bonds"/>
    <property type="evidence" value="ECO:0007669"/>
    <property type="project" value="InterPro"/>
</dbReference>
<keyword evidence="4" id="KW-1185">Reference proteome</keyword>
<dbReference type="Proteomes" id="UP000248066">
    <property type="component" value="Unassembled WGS sequence"/>
</dbReference>
<dbReference type="GO" id="GO:0005975">
    <property type="term" value="P:carbohydrate metabolic process"/>
    <property type="evidence" value="ECO:0007669"/>
    <property type="project" value="InterPro"/>
</dbReference>
<dbReference type="Gene3D" id="3.20.20.370">
    <property type="entry name" value="Glycoside hydrolase/deacetylase"/>
    <property type="match status" value="1"/>
</dbReference>
<dbReference type="InterPro" id="IPR011330">
    <property type="entry name" value="Glyco_hydro/deAcase_b/a-brl"/>
</dbReference>
<dbReference type="InterPro" id="IPR050248">
    <property type="entry name" value="Polysacc_deacetylase_ArnD"/>
</dbReference>
<name>A0A2W0HL61_9BACI</name>
<dbReference type="EMBL" id="PDOF01000001">
    <property type="protein sequence ID" value="PYZ97832.1"/>
    <property type="molecule type" value="Genomic_DNA"/>
</dbReference>
<dbReference type="PROSITE" id="PS51677">
    <property type="entry name" value="NODB"/>
    <property type="match status" value="1"/>
</dbReference>
<comment type="caution">
    <text evidence="3">The sequence shown here is derived from an EMBL/GenBank/DDBJ whole genome shotgun (WGS) entry which is preliminary data.</text>
</comment>
<evidence type="ECO:0000313" key="4">
    <source>
        <dbReference type="Proteomes" id="UP000248066"/>
    </source>
</evidence>
<dbReference type="Pfam" id="PF01522">
    <property type="entry name" value="Polysacc_deac_1"/>
    <property type="match status" value="1"/>
</dbReference>
<dbReference type="AlphaFoldDB" id="A0A2W0HL61"/>
<dbReference type="PROSITE" id="PS51257">
    <property type="entry name" value="PROKAR_LIPOPROTEIN"/>
    <property type="match status" value="1"/>
</dbReference>
<protein>
    <submittedName>
        <fullName evidence="3">Polysaccharide deacetylase</fullName>
    </submittedName>
</protein>
<evidence type="ECO:0000259" key="2">
    <source>
        <dbReference type="PROSITE" id="PS51677"/>
    </source>
</evidence>